<feature type="transmembrane region" description="Helical" evidence="5">
    <location>
        <begin position="49"/>
        <end position="68"/>
    </location>
</feature>
<evidence type="ECO:0000256" key="1">
    <source>
        <dbReference type="ARBA" id="ARBA00004613"/>
    </source>
</evidence>
<dbReference type="EMBL" id="RIBS01000001">
    <property type="protein sequence ID" value="RNF85927.1"/>
    <property type="molecule type" value="Genomic_DNA"/>
</dbReference>
<dbReference type="InterPro" id="IPR022385">
    <property type="entry name" value="Rhs_assc_core"/>
</dbReference>
<feature type="region of interest" description="Disordered" evidence="4">
    <location>
        <begin position="2098"/>
        <end position="2151"/>
    </location>
</feature>
<feature type="compositionally biased region" description="Polar residues" evidence="4">
    <location>
        <begin position="2134"/>
        <end position="2146"/>
    </location>
</feature>
<keyword evidence="5" id="KW-0812">Transmembrane</keyword>
<dbReference type="Gene3D" id="2.180.10.10">
    <property type="entry name" value="RHS repeat-associated core"/>
    <property type="match status" value="2"/>
</dbReference>
<dbReference type="Proteomes" id="UP000267049">
    <property type="component" value="Unassembled WGS sequence"/>
</dbReference>
<gene>
    <name evidence="7" type="ORF">EER27_00330</name>
</gene>
<feature type="domain" description="Tox-PL" evidence="6">
    <location>
        <begin position="2265"/>
        <end position="2357"/>
    </location>
</feature>
<dbReference type="InterPro" id="IPR028994">
    <property type="entry name" value="Integrin_alpha_N"/>
</dbReference>
<dbReference type="OrthoDB" id="6028509at2"/>
<dbReference type="InterPro" id="IPR028908">
    <property type="entry name" value="Tox-PL_dom"/>
</dbReference>
<dbReference type="Pfam" id="PF15644">
    <property type="entry name" value="Gln_amidase"/>
    <property type="match status" value="1"/>
</dbReference>
<reference evidence="7 8" key="1">
    <citation type="submission" date="2018-11" db="EMBL/GenBank/DDBJ databases">
        <title>Lysobacter cryohumiis sp. nov., isolated from soil in the Tianshan Mountains, Xinjiang, China.</title>
        <authorList>
            <person name="Luo Y."/>
            <person name="Sheng H."/>
        </authorList>
    </citation>
    <scope>NUCLEOTIDE SEQUENCE [LARGE SCALE GENOMIC DNA]</scope>
    <source>
        <strain evidence="7 8">ZS60</strain>
    </source>
</reference>
<evidence type="ECO:0000256" key="4">
    <source>
        <dbReference type="SAM" id="MobiDB-lite"/>
    </source>
</evidence>
<evidence type="ECO:0000313" key="7">
    <source>
        <dbReference type="EMBL" id="RNF85927.1"/>
    </source>
</evidence>
<sequence length="2373" mass="252628">MRCIGAGDNAVTYDRFTSTPQNGAAADAVTSIDTHAAKPPGAGKARRRLGLVLGLLVAAGAVLATQALPGGDEWVEDLSAVFESGESASIAAVVNVPDETPVSLASEQLTHDPTVGKLAGEAAVNGGAASYSVPIALPPGRRGMQPELSLNYSSRSGNGIAGMGWSLSATSAVSRCPSTLEQDGIVRPVELDALDKLCLDGARLVATSGTYGQIGATYATEIESFSRVTQLGGALSSAAAYFKVETKSGDIVFYGGNSSATNPARVIPGNVALPMTWLIERRQDRVGNFVRYAYTSFGNGENLLSQVFYTGFGSTDGDRSVEMVYETRPTTGGARDQSSNYLADGLTRSSQRLKQIITWVGIEPIRSYVLAYQISGATGRSLLKSVTDCAYSEGVATCRKPTMFTWQSQPIQYRFGKLAISSGVAVPDQNWKFVESGGGDFNGDGATEVWGSGDDPANPGVQAAYLLSLSPERKVTAAVKYDGGVGVLGLMYDKGVNADFDLDGRTDVVEGVSNRLVIRFWHGPANATTTSQAFTNSWDTGIEGLWEHSGDMNGDGRPDLVVQRVPPNANDGCRYQLETYLNRANPAGPAAPATFEKVSSSCLRSRTDGFGRQVMWETVSKVSDLNGDGLPEIFIEPTGHSDDMDKKRIYWGCNGTGLCTGGYALLETYFNANLSGNDPRANYISALAAGATPNSDVNGDGLDDWGIRLNTGRGFAPAGTLTAGAQASFAIPVGMGLTRERHADIDGDGQIERLTANRYVTRVCFRHVPQCPPKVENPLHCDIRYLCPEEAGSESLPFTRAYFNGDDYRVGGLRDYEGGAYLEYDFSAYGMQASRYVEVGPGNFRGESFETPIIHGYNATMGVDLFGDGLVDGITKAPCAWTQTGACAIPTATATPIGAPLGYFPTTLPDGSPAFGNNIFINENRGPGGVMNPDGLTPQTPDLMSGVTDGMGVQTVWTYYPLSSKAGRTAGELPLYTLPTAAADRYIDDRHFYFTSSMPVVSDMIQSDGVGDFRSWRYGYSEAMYHARGRGFQGFRTVVVEDEAAGTRTSTTFHQKFPLTSQPEKIVVNSLKRSGVDAPISVQDFTWRCNRANRHDTTACTAPSGQAVVKFPYLDVQQTLAYDAATADNSAGGTPGLLSRTRVVAADSPTCDGSFNTTSGYNLWGNLVVQTTLIDDGSGTAGYREFIGLQCKRTLNTFEAVDTANWWIDRLKSRTESSSIVFGASHTLPAGTENPVRTVTTAFAWNADRTLASQVVQPGVADQERTTVFGYPASNNYGLPTSVSVTASGDPNGARTVTTGYSADGYFAAWIRNPLNHQVSTSTRKADGQPDSVTDANGMRQLIEYDVFGLPVRVKYRGATDAVVLAPDKTTSVIRCSVSVCTGILAAGKVVQMTVQDGAPTQTVYSDVFGRALLTRQRLADNTVSHVAIRYNALGQVVSQTEPYRNTGQEYYTTFPAYDVLGRPTSKVVATANHDGRGDMVTTYAYLGRTTAIQVCGSNDTDTTGCLKLTRTTDSLGRHVETVDAKGGITRFWYDSTGNAIAIRDANSNVIKATYNALGQRTSAVDPNQGSWSFDYNALGEVLGQRDARGITTTTGYDKLGRPLQASATYDHDGTGALDTVVDTFTYDPAYAKGSPAGSERKLNAMSLRKETLGYDTQSRPVSRTLVQRRAIGGAYDTLKQETSYDAYYGRAKAQTYGNAETLWLRYSKYGHLIRESNAVTGEDYRVVDAVDARGNATQETLAGGNITAIRTYQGQTGQMLSVQYGSVLVPTLRKLEYRYDVFGNVLWQQLNSGSVKEDYQYDALHRLEQATRSGATVATVNYGYDAAGNFTFKSDFSTNIGTNAYVYSGGTCGGGPNAVKSVALAAGGTRTYCYDATGNMTSDNAGLAMRYDHTQRPVRIARGAVIQNFDYGPDGSRIRQWGTDGELMYFGTVERQYAPTMQDKTYVGSSVVVTQAGSTRRVDYLLTDRLGSVDALADSSGAMLETRGFDAFGKPRSGTWADATKLASTGNSRHGFTGHEHLNSLSLIHMNGRVYDYNLGRFTGVDPVIQFPLNSQSLNPYSYILNNPLSGTDPTGYSIRGSICDVGNTENANGCTTYEPGNGHTGRAARKSSGGNGSTSGQSATGAGDRQEQAATASSKGSRSGPSLWGGSGCGTWGPNECRPASTYGLGPDIDPVTVQLIPDEVLIAKYRAIRANIVAHEALEPVTIVEETLVGGGVGGVVIKGLVRRTAGAATEAGIASLRGASAEAGSIRGVNAVGGKMNCVNCVIATDATLAGRAASAMPGGPYRLGVLETMYGNRFGPATTIGDIANSMAGAGNGARGIVFGSRGSDVGHVFNVVNQRGAIRFIDGQTGKAARVDGYQNFQLLRTK</sequence>
<dbReference type="InterPro" id="IPR003284">
    <property type="entry name" value="Sal_SpvB"/>
</dbReference>
<evidence type="ECO:0000313" key="8">
    <source>
        <dbReference type="Proteomes" id="UP000267049"/>
    </source>
</evidence>
<evidence type="ECO:0000256" key="2">
    <source>
        <dbReference type="ARBA" id="ARBA00022525"/>
    </source>
</evidence>
<evidence type="ECO:0000259" key="6">
    <source>
        <dbReference type="Pfam" id="PF15644"/>
    </source>
</evidence>
<feature type="compositionally biased region" description="Low complexity" evidence="4">
    <location>
        <begin position="2120"/>
        <end position="2129"/>
    </location>
</feature>
<proteinExistence type="predicted"/>
<comment type="caution">
    <text evidence="7">The sequence shown here is derived from an EMBL/GenBank/DDBJ whole genome shotgun (WGS) entry which is preliminary data.</text>
</comment>
<keyword evidence="8" id="KW-1185">Reference proteome</keyword>
<dbReference type="GO" id="GO:0005576">
    <property type="term" value="C:extracellular region"/>
    <property type="evidence" value="ECO:0007669"/>
    <property type="project" value="UniProtKB-SubCell"/>
</dbReference>
<keyword evidence="3" id="KW-0843">Virulence</keyword>
<name>A0A3M8SX38_9GAMM</name>
<dbReference type="NCBIfam" id="TIGR01643">
    <property type="entry name" value="YD_repeat_2x"/>
    <property type="match status" value="1"/>
</dbReference>
<keyword evidence="2" id="KW-0964">Secreted</keyword>
<dbReference type="NCBIfam" id="TIGR03696">
    <property type="entry name" value="Rhs_assc_core"/>
    <property type="match status" value="1"/>
</dbReference>
<evidence type="ECO:0000256" key="3">
    <source>
        <dbReference type="ARBA" id="ARBA00023026"/>
    </source>
</evidence>
<keyword evidence="5" id="KW-1133">Transmembrane helix</keyword>
<dbReference type="InterPro" id="IPR006530">
    <property type="entry name" value="YD"/>
</dbReference>
<dbReference type="InterPro" id="IPR031325">
    <property type="entry name" value="RHS_repeat"/>
</dbReference>
<dbReference type="Pfam" id="PF03534">
    <property type="entry name" value="SpvB"/>
    <property type="match status" value="1"/>
</dbReference>
<dbReference type="Pfam" id="PF05593">
    <property type="entry name" value="RHS_repeat"/>
    <property type="match status" value="1"/>
</dbReference>
<dbReference type="InterPro" id="IPR050708">
    <property type="entry name" value="T6SS_VgrG/RHS"/>
</dbReference>
<dbReference type="GO" id="GO:0005737">
    <property type="term" value="C:cytoplasm"/>
    <property type="evidence" value="ECO:0007669"/>
    <property type="project" value="InterPro"/>
</dbReference>
<comment type="subcellular location">
    <subcellularLocation>
        <location evidence="1">Secreted</location>
    </subcellularLocation>
</comment>
<accession>A0A3M8SX38</accession>
<evidence type="ECO:0000256" key="5">
    <source>
        <dbReference type="SAM" id="Phobius"/>
    </source>
</evidence>
<dbReference type="PANTHER" id="PTHR32305:SF15">
    <property type="entry name" value="PROTEIN RHSA-RELATED"/>
    <property type="match status" value="1"/>
</dbReference>
<protein>
    <recommendedName>
        <fullName evidence="6">Tox-PL domain-containing protein</fullName>
    </recommendedName>
</protein>
<dbReference type="SUPFAM" id="SSF69318">
    <property type="entry name" value="Integrin alpha N-terminal domain"/>
    <property type="match status" value="1"/>
</dbReference>
<keyword evidence="5" id="KW-0472">Membrane</keyword>
<dbReference type="PANTHER" id="PTHR32305">
    <property type="match status" value="1"/>
</dbReference>
<organism evidence="7 8">
    <name type="scientific">Montanilutibacter psychrotolerans</name>
    <dbReference type="NCBI Taxonomy" id="1327343"/>
    <lineage>
        <taxon>Bacteria</taxon>
        <taxon>Pseudomonadati</taxon>
        <taxon>Pseudomonadota</taxon>
        <taxon>Gammaproteobacteria</taxon>
        <taxon>Lysobacterales</taxon>
        <taxon>Lysobacteraceae</taxon>
        <taxon>Montanilutibacter</taxon>
    </lineage>
</organism>